<dbReference type="RefSeq" id="WP_171322565.1">
    <property type="nucleotide sequence ID" value="NZ_JABFBC010000001.1"/>
</dbReference>
<keyword evidence="7 10" id="KW-0472">Membrane</keyword>
<keyword evidence="9 10" id="KW-0066">ATP synthesis</keyword>
<keyword evidence="12" id="KW-1185">Reference proteome</keyword>
<sequence length="290" mass="31296">MPSLKDLKIRIGSVKSTRKITKAMQMVAAAKLRRAEESAQAARPYAERMNAVLSNLARGAKSSPSAPKLLAGTGQDKTYLLVVATAERGLCGGFNSSIVKLARQEARALLAQGKTVKILTVGKKGREQLRRDMAQHLVGHVDLSDVKQVGYANAHAIATDVLQRFNAGDFDVCKIYFNTFKSVIAQIPTAVQLIPATFDETEGTGGTVYDYEPDEEAILADLLPRSVATQIFTALLENAASEQGARMSAMDNATRNAGDMIDRLTIQYNRSRQAAITTELIEIIAGAEAL</sequence>
<dbReference type="Proteomes" id="UP000572377">
    <property type="component" value="Unassembled WGS sequence"/>
</dbReference>
<dbReference type="CDD" id="cd12151">
    <property type="entry name" value="F1-ATPase_gamma"/>
    <property type="match status" value="1"/>
</dbReference>
<organism evidence="11 12">
    <name type="scientific">Halovulum dunhuangense</name>
    <dbReference type="NCBI Taxonomy" id="1505036"/>
    <lineage>
        <taxon>Bacteria</taxon>
        <taxon>Pseudomonadati</taxon>
        <taxon>Pseudomonadota</taxon>
        <taxon>Alphaproteobacteria</taxon>
        <taxon>Rhodobacterales</taxon>
        <taxon>Paracoccaceae</taxon>
        <taxon>Halovulum</taxon>
    </lineage>
</organism>
<dbReference type="FunFam" id="1.10.287.80:FF:000001">
    <property type="entry name" value="ATP synthase gamma chain"/>
    <property type="match status" value="1"/>
</dbReference>
<dbReference type="NCBIfam" id="NF004146">
    <property type="entry name" value="PRK05621.1-4"/>
    <property type="match status" value="1"/>
</dbReference>
<evidence type="ECO:0000256" key="4">
    <source>
        <dbReference type="ARBA" id="ARBA00022448"/>
    </source>
</evidence>
<dbReference type="PIRSF" id="PIRSF039089">
    <property type="entry name" value="ATP_synthase_gamma"/>
    <property type="match status" value="1"/>
</dbReference>
<dbReference type="InterPro" id="IPR035968">
    <property type="entry name" value="ATP_synth_F1_ATPase_gsu"/>
</dbReference>
<comment type="subcellular location">
    <subcellularLocation>
        <location evidence="10">Cell membrane</location>
        <topology evidence="10">Peripheral membrane protein</topology>
    </subcellularLocation>
    <subcellularLocation>
        <location evidence="2">Membrane</location>
        <topology evidence="2">Peripheral membrane protein</topology>
    </subcellularLocation>
</comment>
<keyword evidence="5 10" id="KW-0375">Hydrogen ion transport</keyword>
<dbReference type="HAMAP" id="MF_00815">
    <property type="entry name" value="ATP_synth_gamma_bact"/>
    <property type="match status" value="1"/>
</dbReference>
<protein>
    <recommendedName>
        <fullName evidence="10">ATP synthase gamma chain</fullName>
    </recommendedName>
    <alternativeName>
        <fullName evidence="10">ATP synthase F1 sector gamma subunit</fullName>
    </alternativeName>
    <alternativeName>
        <fullName evidence="10">F-ATPase gamma subunit</fullName>
    </alternativeName>
</protein>
<keyword evidence="4 10" id="KW-0813">Transport</keyword>
<dbReference type="Pfam" id="PF00231">
    <property type="entry name" value="ATP-synt"/>
    <property type="match status" value="1"/>
</dbReference>
<evidence type="ECO:0000256" key="2">
    <source>
        <dbReference type="ARBA" id="ARBA00004170"/>
    </source>
</evidence>
<dbReference type="PRINTS" id="PR00126">
    <property type="entry name" value="ATPASEGAMMA"/>
</dbReference>
<gene>
    <name evidence="10" type="primary">atpG</name>
    <name evidence="11" type="ORF">HMH01_03590</name>
</gene>
<reference evidence="11 12" key="1">
    <citation type="submission" date="2020-05" db="EMBL/GenBank/DDBJ databases">
        <title>Gimesia benthica sp. nov., a novel planctomycete isolated from a deep-sea water sample of the Northwest Indian Ocean.</title>
        <authorList>
            <person name="Wang J."/>
            <person name="Ruan C."/>
            <person name="Song L."/>
            <person name="Zhu Y."/>
            <person name="Li A."/>
            <person name="Zheng X."/>
            <person name="Wang L."/>
            <person name="Lu Z."/>
            <person name="Huang Y."/>
            <person name="Du W."/>
            <person name="Zhou Y."/>
            <person name="Huang L."/>
            <person name="Dai X."/>
        </authorList>
    </citation>
    <scope>NUCLEOTIDE SEQUENCE [LARGE SCALE GENOMIC DNA]</scope>
    <source>
        <strain evidence="11 12">YYQ-30</strain>
    </source>
</reference>
<evidence type="ECO:0000256" key="9">
    <source>
        <dbReference type="ARBA" id="ARBA00023310"/>
    </source>
</evidence>
<dbReference type="GO" id="GO:0005524">
    <property type="term" value="F:ATP binding"/>
    <property type="evidence" value="ECO:0007669"/>
    <property type="project" value="UniProtKB-UniRule"/>
</dbReference>
<dbReference type="NCBIfam" id="TIGR01146">
    <property type="entry name" value="ATPsyn_F1gamma"/>
    <property type="match status" value="1"/>
</dbReference>
<comment type="subunit">
    <text evidence="10">F-type ATPases have 2 components, CF(1) - the catalytic core - and CF(0) - the membrane proton channel. CF(1) has five subunits: alpha(3), beta(3), gamma(1), delta(1), epsilon(1). CF(0) has three main subunits: a, b and c.</text>
</comment>
<dbReference type="GO" id="GO:0046933">
    <property type="term" value="F:proton-transporting ATP synthase activity, rotational mechanism"/>
    <property type="evidence" value="ECO:0007669"/>
    <property type="project" value="UniProtKB-UniRule"/>
</dbReference>
<dbReference type="PANTHER" id="PTHR11693:SF22">
    <property type="entry name" value="ATP SYNTHASE SUBUNIT GAMMA, MITOCHONDRIAL"/>
    <property type="match status" value="1"/>
</dbReference>
<evidence type="ECO:0000313" key="11">
    <source>
        <dbReference type="EMBL" id="NNU79514.1"/>
    </source>
</evidence>
<dbReference type="InterPro" id="IPR023632">
    <property type="entry name" value="ATP_synth_F1_gsu_CS"/>
</dbReference>
<proteinExistence type="inferred from homology"/>
<dbReference type="SUPFAM" id="SSF52943">
    <property type="entry name" value="ATP synthase (F1-ATPase), gamma subunit"/>
    <property type="match status" value="1"/>
</dbReference>
<dbReference type="AlphaFoldDB" id="A0A849KZR3"/>
<dbReference type="PANTHER" id="PTHR11693">
    <property type="entry name" value="ATP SYNTHASE GAMMA CHAIN"/>
    <property type="match status" value="1"/>
</dbReference>
<dbReference type="GO" id="GO:0045259">
    <property type="term" value="C:proton-transporting ATP synthase complex"/>
    <property type="evidence" value="ECO:0007669"/>
    <property type="project" value="UniProtKB-KW"/>
</dbReference>
<dbReference type="GO" id="GO:0042777">
    <property type="term" value="P:proton motive force-driven plasma membrane ATP synthesis"/>
    <property type="evidence" value="ECO:0007669"/>
    <property type="project" value="UniProtKB-UniRule"/>
</dbReference>
<dbReference type="Gene3D" id="3.40.1380.10">
    <property type="match status" value="1"/>
</dbReference>
<evidence type="ECO:0000256" key="3">
    <source>
        <dbReference type="ARBA" id="ARBA00007681"/>
    </source>
</evidence>
<comment type="function">
    <text evidence="1 10">Produces ATP from ADP in the presence of a proton gradient across the membrane. The gamma chain is believed to be important in regulating ATPase activity and the flow of protons through the CF(0) complex.</text>
</comment>
<keyword evidence="10" id="KW-1003">Cell membrane</keyword>
<dbReference type="Gene3D" id="1.10.287.80">
    <property type="entry name" value="ATP synthase, gamma subunit, helix hairpin domain"/>
    <property type="match status" value="1"/>
</dbReference>
<evidence type="ECO:0000256" key="8">
    <source>
        <dbReference type="ARBA" id="ARBA00023196"/>
    </source>
</evidence>
<evidence type="ECO:0000313" key="12">
    <source>
        <dbReference type="Proteomes" id="UP000572377"/>
    </source>
</evidence>
<keyword evidence="8 10" id="KW-0139">CF(1)</keyword>
<accession>A0A849KZR3</accession>
<dbReference type="GO" id="GO:0005886">
    <property type="term" value="C:plasma membrane"/>
    <property type="evidence" value="ECO:0007669"/>
    <property type="project" value="UniProtKB-SubCell"/>
</dbReference>
<evidence type="ECO:0000256" key="5">
    <source>
        <dbReference type="ARBA" id="ARBA00022781"/>
    </source>
</evidence>
<evidence type="ECO:0000256" key="7">
    <source>
        <dbReference type="ARBA" id="ARBA00023136"/>
    </source>
</evidence>
<name>A0A849KZR3_9RHOB</name>
<evidence type="ECO:0000256" key="1">
    <source>
        <dbReference type="ARBA" id="ARBA00003456"/>
    </source>
</evidence>
<keyword evidence="6 10" id="KW-0406">Ion transport</keyword>
<dbReference type="PROSITE" id="PS00153">
    <property type="entry name" value="ATPASE_GAMMA"/>
    <property type="match status" value="1"/>
</dbReference>
<comment type="caution">
    <text evidence="11">The sequence shown here is derived from an EMBL/GenBank/DDBJ whole genome shotgun (WGS) entry which is preliminary data.</text>
</comment>
<dbReference type="InterPro" id="IPR000131">
    <property type="entry name" value="ATP_synth_F1_gsu"/>
</dbReference>
<evidence type="ECO:0000256" key="10">
    <source>
        <dbReference type="HAMAP-Rule" id="MF_00815"/>
    </source>
</evidence>
<evidence type="ECO:0000256" key="6">
    <source>
        <dbReference type="ARBA" id="ARBA00023065"/>
    </source>
</evidence>
<dbReference type="EMBL" id="JABFBC010000001">
    <property type="protein sequence ID" value="NNU79514.1"/>
    <property type="molecule type" value="Genomic_DNA"/>
</dbReference>
<comment type="similarity">
    <text evidence="3 10">Belongs to the ATPase gamma chain family.</text>
</comment>